<feature type="compositionally biased region" description="Basic and acidic residues" evidence="1">
    <location>
        <begin position="31"/>
        <end position="43"/>
    </location>
</feature>
<reference evidence="2" key="1">
    <citation type="journal article" date="2022" name="Int. J. Mol. Sci.">
        <title>Draft Genome of Tanacetum Coccineum: Genomic Comparison of Closely Related Tanacetum-Family Plants.</title>
        <authorList>
            <person name="Yamashiro T."/>
            <person name="Shiraishi A."/>
            <person name="Nakayama K."/>
            <person name="Satake H."/>
        </authorList>
    </citation>
    <scope>NUCLEOTIDE SEQUENCE</scope>
</reference>
<evidence type="ECO:0000256" key="1">
    <source>
        <dbReference type="SAM" id="MobiDB-lite"/>
    </source>
</evidence>
<dbReference type="Proteomes" id="UP001151760">
    <property type="component" value="Unassembled WGS sequence"/>
</dbReference>
<feature type="compositionally biased region" description="Polar residues" evidence="1">
    <location>
        <begin position="174"/>
        <end position="196"/>
    </location>
</feature>
<dbReference type="EMBL" id="BQNB010020229">
    <property type="protein sequence ID" value="GJT93724.1"/>
    <property type="molecule type" value="Genomic_DNA"/>
</dbReference>
<accession>A0ABQ5I1N4</accession>
<name>A0ABQ5I1N4_9ASTR</name>
<dbReference type="InterPro" id="IPR043502">
    <property type="entry name" value="DNA/RNA_pol_sf"/>
</dbReference>
<feature type="compositionally biased region" description="Basic residues" evidence="1">
    <location>
        <begin position="220"/>
        <end position="233"/>
    </location>
</feature>
<comment type="caution">
    <text evidence="2">The sequence shown here is derived from an EMBL/GenBank/DDBJ whole genome shotgun (WGS) entry which is preliminary data.</text>
</comment>
<feature type="compositionally biased region" description="Basic and acidic residues" evidence="1">
    <location>
        <begin position="198"/>
        <end position="219"/>
    </location>
</feature>
<gene>
    <name evidence="2" type="ORF">Tco_1082569</name>
</gene>
<dbReference type="Gene3D" id="3.30.70.270">
    <property type="match status" value="1"/>
</dbReference>
<dbReference type="CDD" id="cd01647">
    <property type="entry name" value="RT_LTR"/>
    <property type="match status" value="1"/>
</dbReference>
<reference evidence="2" key="2">
    <citation type="submission" date="2022-01" db="EMBL/GenBank/DDBJ databases">
        <authorList>
            <person name="Yamashiro T."/>
            <person name="Shiraishi A."/>
            <person name="Satake H."/>
            <person name="Nakayama K."/>
        </authorList>
    </citation>
    <scope>NUCLEOTIDE SEQUENCE</scope>
</reference>
<dbReference type="PANTHER" id="PTHR24559">
    <property type="entry name" value="TRANSPOSON TY3-I GAG-POL POLYPROTEIN"/>
    <property type="match status" value="1"/>
</dbReference>
<dbReference type="InterPro" id="IPR043128">
    <property type="entry name" value="Rev_trsase/Diguanyl_cyclase"/>
</dbReference>
<feature type="region of interest" description="Disordered" evidence="1">
    <location>
        <begin position="1"/>
        <end position="56"/>
    </location>
</feature>
<dbReference type="SUPFAM" id="SSF56672">
    <property type="entry name" value="DNA/RNA polymerases"/>
    <property type="match status" value="1"/>
</dbReference>
<evidence type="ECO:0000313" key="3">
    <source>
        <dbReference type="Proteomes" id="UP001151760"/>
    </source>
</evidence>
<evidence type="ECO:0000313" key="2">
    <source>
        <dbReference type="EMBL" id="GJT93724.1"/>
    </source>
</evidence>
<protein>
    <recommendedName>
        <fullName evidence="4">Reverse transcriptase domain-containing protein</fullName>
    </recommendedName>
</protein>
<organism evidence="2 3">
    <name type="scientific">Tanacetum coccineum</name>
    <dbReference type="NCBI Taxonomy" id="301880"/>
    <lineage>
        <taxon>Eukaryota</taxon>
        <taxon>Viridiplantae</taxon>
        <taxon>Streptophyta</taxon>
        <taxon>Embryophyta</taxon>
        <taxon>Tracheophyta</taxon>
        <taxon>Spermatophyta</taxon>
        <taxon>Magnoliopsida</taxon>
        <taxon>eudicotyledons</taxon>
        <taxon>Gunneridae</taxon>
        <taxon>Pentapetalae</taxon>
        <taxon>asterids</taxon>
        <taxon>campanulids</taxon>
        <taxon>Asterales</taxon>
        <taxon>Asteraceae</taxon>
        <taxon>Asteroideae</taxon>
        <taxon>Anthemideae</taxon>
        <taxon>Anthemidinae</taxon>
        <taxon>Tanacetum</taxon>
    </lineage>
</organism>
<evidence type="ECO:0008006" key="4">
    <source>
        <dbReference type="Google" id="ProtNLM"/>
    </source>
</evidence>
<feature type="compositionally biased region" description="Basic and acidic residues" evidence="1">
    <location>
        <begin position="7"/>
        <end position="16"/>
    </location>
</feature>
<feature type="region of interest" description="Disordered" evidence="1">
    <location>
        <begin position="173"/>
        <end position="249"/>
    </location>
</feature>
<sequence>MFGNKSPPDHPKDKSGLDASAKLTRAKLNKRSGDADLSRDKSGPESPPELQRSWYVEGHVRSGVISSVLAQRYLRTIRQRYSPREGPQSLGARTRDAGTETHGGPTKPVLQTQKTPSPSSAFIKENIEVLRTIIKEHDQQAKMKATPIKLAYADSDKEALARSLARGFSDRFSLESSDTSNTHRQTHSASKSQRTPSKNKEPTHLRRSRRLEDWSITKEKAKRKRSKSRRKKSGHQETSSDSEHEEGSKDAYEDLNFPYQRPKPTPFTQRITRFKYHRRAKLPRNIRVYKENKDLEDHLGIFSAAAEQEEWSMPIWCKMFRQTLEGATRNWFDDLDPKSVDSFEELSQKLLEEFSQQKRCLSAFLHGHGLPAESCQSSNDKNTKRWMKCSKESEPSLGEKWPLGPQKWSILLKGTKDTFTPLTKTSKEILAMESVSFPEPPPLIGTPKKQSLNKFCDYLGDRGHNTNNCYQLKKQIEEVVASGKLAHLVKDIRRTNQRNGSQGRYNVKVINMIRKGGNRKRSFEEERILVDGESSSKIMYEHCFRNLDVSIRPRLRRCEIPMVGFSGETYHPLGIIDLRVTMGKARRNKTVLMEFAIIKCRSPYNVIIRITRMRSLGVVGLTIHSMIKFPSNQGIVTMETSREALWECRLLERVQGLRKEVQSRCRSENKFGRTDEREVFIIGLELPDQYVMMGATFTANYKQLLAKVLRENMEVFAWTRSRKLAVPRFVMEHQLKIYPHAEPMAYKRQPMAPKGRLSLKEKVFHWLKEGLIRKVQYPEWITNAIPIKLEIETWNYSRLNSQIRMAEDDEEKTGFHMEEGVYCFTHMAKEFKNSTAILQRMMEKVLADQRGQNMEIYLEEVVIKSKSKMDLVQDVEETLRKLKRVNIKINPVTSSFGVKEGSYPKLLELKNPIREVQMRLETTKGPGWINEDKEALQRIKRKLWKLQTLVVPKEGEDLMLEKEGVHIPISYVSRPLQGIEICYYPTKKMIQTLIHTTRSLIAIFRKHKVKVVTDGPIEEILKLSKKGPLAKWVTEIRTYDISYIPRKEAEGSVVKKFSSQGEQV</sequence>
<feature type="compositionally biased region" description="Polar residues" evidence="1">
    <location>
        <begin position="109"/>
        <end position="118"/>
    </location>
</feature>
<proteinExistence type="predicted"/>
<dbReference type="Gene3D" id="3.10.10.10">
    <property type="entry name" value="HIV Type 1 Reverse Transcriptase, subunit A, domain 1"/>
    <property type="match status" value="1"/>
</dbReference>
<dbReference type="InterPro" id="IPR053134">
    <property type="entry name" value="RNA-dir_DNA_polymerase"/>
</dbReference>
<keyword evidence="3" id="KW-1185">Reference proteome</keyword>
<dbReference type="PANTHER" id="PTHR24559:SF444">
    <property type="entry name" value="REVERSE TRANSCRIPTASE DOMAIN-CONTAINING PROTEIN"/>
    <property type="match status" value="1"/>
</dbReference>
<feature type="region of interest" description="Disordered" evidence="1">
    <location>
        <begin position="80"/>
        <end position="118"/>
    </location>
</feature>